<sequence length="181" mass="20298">MKHEINIDPSKEEGIVEVSQINNVSVLKKSDKKYICFSIKDTKGFNHTFNFDIDGEPKVGPGTKIKVRFIKTVDLEWAEIAKTGSTAASPAPHEPVGVQDKTIKKPVPKQEPKPPVEPAINKTDEGESFIEFDTFEDSEKIPMSANDMFKIPDEKTGKKQDINNSDDETKIFNKPGFTKKF</sequence>
<dbReference type="EMBL" id="MGDD01000080">
    <property type="protein sequence ID" value="OGL47359.1"/>
    <property type="molecule type" value="Genomic_DNA"/>
</dbReference>
<evidence type="ECO:0000313" key="2">
    <source>
        <dbReference type="EMBL" id="OGL47359.1"/>
    </source>
</evidence>
<evidence type="ECO:0000256" key="1">
    <source>
        <dbReference type="SAM" id="MobiDB-lite"/>
    </source>
</evidence>
<feature type="region of interest" description="Disordered" evidence="1">
    <location>
        <begin position="84"/>
        <end position="124"/>
    </location>
</feature>
<dbReference type="Proteomes" id="UP000179266">
    <property type="component" value="Unassembled WGS sequence"/>
</dbReference>
<feature type="region of interest" description="Disordered" evidence="1">
    <location>
        <begin position="141"/>
        <end position="181"/>
    </location>
</feature>
<evidence type="ECO:0000313" key="3">
    <source>
        <dbReference type="Proteomes" id="UP000179266"/>
    </source>
</evidence>
<protein>
    <submittedName>
        <fullName evidence="2">Uncharacterized protein</fullName>
    </submittedName>
</protein>
<gene>
    <name evidence="2" type="ORF">A2161_10310</name>
</gene>
<accession>A0A1F7S0R6</accession>
<proteinExistence type="predicted"/>
<comment type="caution">
    <text evidence="2">The sequence shown here is derived from an EMBL/GenBank/DDBJ whole genome shotgun (WGS) entry which is preliminary data.</text>
</comment>
<feature type="compositionally biased region" description="Basic and acidic residues" evidence="1">
    <location>
        <begin position="150"/>
        <end position="171"/>
    </location>
</feature>
<reference evidence="2 3" key="1">
    <citation type="journal article" date="2016" name="Nat. Commun.">
        <title>Thousands of microbial genomes shed light on interconnected biogeochemical processes in an aquifer system.</title>
        <authorList>
            <person name="Anantharaman K."/>
            <person name="Brown C.T."/>
            <person name="Hug L.A."/>
            <person name="Sharon I."/>
            <person name="Castelle C.J."/>
            <person name="Probst A.J."/>
            <person name="Thomas B.C."/>
            <person name="Singh A."/>
            <person name="Wilkins M.J."/>
            <person name="Karaoz U."/>
            <person name="Brodie E.L."/>
            <person name="Williams K.H."/>
            <person name="Hubbard S.S."/>
            <person name="Banfield J.F."/>
        </authorList>
    </citation>
    <scope>NUCLEOTIDE SEQUENCE [LARGE SCALE GENOMIC DNA]</scope>
</reference>
<organism evidence="2 3">
    <name type="scientific">Candidatus Schekmanbacteria bacterium RBG_13_48_7</name>
    <dbReference type="NCBI Taxonomy" id="1817878"/>
    <lineage>
        <taxon>Bacteria</taxon>
        <taxon>Candidatus Schekmaniibacteriota</taxon>
    </lineage>
</organism>
<name>A0A1F7S0R6_9BACT</name>
<dbReference type="AlphaFoldDB" id="A0A1F7S0R6"/>